<name>A0ABX6F918_YERIN</name>
<dbReference type="SUPFAM" id="SSF54106">
    <property type="entry name" value="LysM domain"/>
    <property type="match status" value="1"/>
</dbReference>
<dbReference type="PANTHER" id="PTHR21666">
    <property type="entry name" value="PEPTIDASE-RELATED"/>
    <property type="match status" value="1"/>
</dbReference>
<feature type="region of interest" description="Disordered" evidence="1">
    <location>
        <begin position="150"/>
        <end position="209"/>
    </location>
</feature>
<dbReference type="InterPro" id="IPR023346">
    <property type="entry name" value="Lysozyme-like_dom_sf"/>
</dbReference>
<sequence>MEQYTVQPGDSLWKISRRFGVEINDLNSINGLNTKAKQHIIHPGQMLVLPSKEKTYDTQLNLNICDLRWRPLKDTKLKLTFDGKTRDYITDGNGSVAGILIEDSTKGIKVELQHLDKKQFIVIANHPKAPLGNKTLRISSREMVVKGSTLVKTGTQQSTKQQEKEKAKNNNTPLTTPATPSKSTPNKLPASQTLPINQTTRTEGGIPTSVSNIGNVSEGLLLPPLAEKYRSYIIETAKKYDFLPEGLAALIYAESRWKANATNTIGSGAVGLGQFKPVTWLVMSTNAQSKVYKYLTKKYAYQTIIYKNEGLYGTVISPTGEVKEEEINKEVVLSLRSNEEYNIDMIGLYDRQGIDNLSKRLSSVSSLCPDELVKLAYLIHMNGESGAYDIIMNKKITGEKYKIYSESSFQTRLQSNVNNREKEKRYLSIDETYRTAFIAWMVNFYNATVVPEHFRLKPTGKTYSIKDIIKKLNPDFNVKTDLPALRTQTSSSNARVNQSANTGTPANTSTSSSTVTTSNTPARADSSAIIQWRNPLAICRIRTHGLRSARSASFGSSVRIGANGAPRAHQGVDIAAEPGTPIYAVADGRVAFITNRGDYGQQLCIVVQADDLPLSKKSLCHNLREVYFFYAHLSEVSLNLSLHSPINSGDCIGKTGSTGNASRMTSIARGAHLHFEVRTRNPSRAGMLDRIDPVPFIDGFNYP</sequence>
<evidence type="ECO:0000256" key="1">
    <source>
        <dbReference type="SAM" id="MobiDB-lite"/>
    </source>
</evidence>
<proteinExistence type="predicted"/>
<evidence type="ECO:0000313" key="3">
    <source>
        <dbReference type="EMBL" id="QGR70960.1"/>
    </source>
</evidence>
<dbReference type="Proteomes" id="UP000424966">
    <property type="component" value="Chromosome"/>
</dbReference>
<dbReference type="EMBL" id="CP046294">
    <property type="protein sequence ID" value="QGR70960.1"/>
    <property type="molecule type" value="Genomic_DNA"/>
</dbReference>
<dbReference type="PANTHER" id="PTHR21666:SF287">
    <property type="entry name" value="CYTOPLASMIC MEMBRANE PROTEIN"/>
    <property type="match status" value="1"/>
</dbReference>
<feature type="region of interest" description="Disordered" evidence="1">
    <location>
        <begin position="483"/>
        <end position="520"/>
    </location>
</feature>
<dbReference type="Gene3D" id="1.10.530.10">
    <property type="match status" value="1"/>
</dbReference>
<evidence type="ECO:0000313" key="4">
    <source>
        <dbReference type="Proteomes" id="UP000424966"/>
    </source>
</evidence>
<dbReference type="InterPro" id="IPR011055">
    <property type="entry name" value="Dup_hybrid_motif"/>
</dbReference>
<dbReference type="SUPFAM" id="SSF51261">
    <property type="entry name" value="Duplicated hybrid motif"/>
    <property type="match status" value="1"/>
</dbReference>
<dbReference type="CDD" id="cd00118">
    <property type="entry name" value="LysM"/>
    <property type="match status" value="1"/>
</dbReference>
<dbReference type="CDD" id="cd12797">
    <property type="entry name" value="M23_peptidase"/>
    <property type="match status" value="1"/>
</dbReference>
<dbReference type="Gene3D" id="2.70.70.10">
    <property type="entry name" value="Glucose Permease (Domain IIA)"/>
    <property type="match status" value="1"/>
</dbReference>
<dbReference type="InterPro" id="IPR036779">
    <property type="entry name" value="LysM_dom_sf"/>
</dbReference>
<evidence type="ECO:0000259" key="2">
    <source>
        <dbReference type="PROSITE" id="PS51782"/>
    </source>
</evidence>
<keyword evidence="4" id="KW-1185">Reference proteome</keyword>
<dbReference type="InterPro" id="IPR008258">
    <property type="entry name" value="Transglycosylase_SLT_dom_1"/>
</dbReference>
<dbReference type="RefSeq" id="WP_005185441.1">
    <property type="nucleotide sequence ID" value="NZ_CP046293.1"/>
</dbReference>
<dbReference type="Pfam" id="PF01464">
    <property type="entry name" value="SLT"/>
    <property type="match status" value="1"/>
</dbReference>
<accession>A0ABX6F918</accession>
<dbReference type="Gene3D" id="3.10.350.10">
    <property type="entry name" value="LysM domain"/>
    <property type="match status" value="1"/>
</dbReference>
<feature type="compositionally biased region" description="Low complexity" evidence="1">
    <location>
        <begin position="499"/>
        <end position="520"/>
    </location>
</feature>
<dbReference type="SUPFAM" id="SSF53955">
    <property type="entry name" value="Lysozyme-like"/>
    <property type="match status" value="1"/>
</dbReference>
<dbReference type="PROSITE" id="PS51782">
    <property type="entry name" value="LYSM"/>
    <property type="match status" value="1"/>
</dbReference>
<protein>
    <submittedName>
        <fullName evidence="3">Peptidoglycan DD-metalloendopeptidase family protein</fullName>
    </submittedName>
</protein>
<dbReference type="Pfam" id="PF01551">
    <property type="entry name" value="Peptidase_M23"/>
    <property type="match status" value="1"/>
</dbReference>
<feature type="compositionally biased region" description="Polar residues" evidence="1">
    <location>
        <begin position="486"/>
        <end position="498"/>
    </location>
</feature>
<organism evidence="3 4">
    <name type="scientific">Yersinia intermedia</name>
    <dbReference type="NCBI Taxonomy" id="631"/>
    <lineage>
        <taxon>Bacteria</taxon>
        <taxon>Pseudomonadati</taxon>
        <taxon>Pseudomonadota</taxon>
        <taxon>Gammaproteobacteria</taxon>
        <taxon>Enterobacterales</taxon>
        <taxon>Yersiniaceae</taxon>
        <taxon>Yersinia</taxon>
    </lineage>
</organism>
<feature type="domain" description="LysM" evidence="2">
    <location>
        <begin position="2"/>
        <end position="49"/>
    </location>
</feature>
<feature type="compositionally biased region" description="Polar residues" evidence="1">
    <location>
        <begin position="181"/>
        <end position="209"/>
    </location>
</feature>
<dbReference type="InterPro" id="IPR018392">
    <property type="entry name" value="LysM"/>
</dbReference>
<dbReference type="InterPro" id="IPR050570">
    <property type="entry name" value="Cell_wall_metabolism_enzyme"/>
</dbReference>
<dbReference type="GeneID" id="58046924"/>
<dbReference type="InterPro" id="IPR016047">
    <property type="entry name" value="M23ase_b-sheet_dom"/>
</dbReference>
<dbReference type="SMART" id="SM00257">
    <property type="entry name" value="LysM"/>
    <property type="match status" value="1"/>
</dbReference>
<gene>
    <name evidence="3" type="ORF">FOC37_11635</name>
</gene>
<feature type="compositionally biased region" description="Low complexity" evidence="1">
    <location>
        <begin position="169"/>
        <end position="180"/>
    </location>
</feature>
<reference evidence="3 4" key="1">
    <citation type="submission" date="2019-11" db="EMBL/GenBank/DDBJ databases">
        <title>FDA dAtabase for Regulatory Grade micrObial Sequences (FDA-ARGOS): Supporting development and validation of Infectious Disease Dx tests.</title>
        <authorList>
            <person name="Patel R."/>
            <person name="Rucinski S."/>
            <person name="Tallon L."/>
            <person name="Sadzewicz L."/>
            <person name="Vavikolanu K."/>
            <person name="Mehta A."/>
            <person name="Aluvathingal J."/>
            <person name="Nadendla S."/>
            <person name="Nandy P."/>
            <person name="Geyer C."/>
            <person name="Yan Y."/>
            <person name="Sichtig H."/>
        </authorList>
    </citation>
    <scope>NUCLEOTIDE SEQUENCE [LARGE SCALE GENOMIC DNA]</scope>
    <source>
        <strain evidence="3 4">FDAARGOS_729</strain>
    </source>
</reference>
<dbReference type="Pfam" id="PF01476">
    <property type="entry name" value="LysM"/>
    <property type="match status" value="1"/>
</dbReference>